<evidence type="ECO:0000313" key="1">
    <source>
        <dbReference type="EMBL" id="ATB45637.1"/>
    </source>
</evidence>
<proteinExistence type="predicted"/>
<dbReference type="Pfam" id="PF13783">
    <property type="entry name" value="DUF4177"/>
    <property type="match status" value="1"/>
</dbReference>
<dbReference type="Proteomes" id="UP000217343">
    <property type="component" value="Chromosome"/>
</dbReference>
<keyword evidence="2" id="KW-1185">Reference proteome</keyword>
<accession>A0A250JQ59</accession>
<dbReference type="KEGG" id="mmas:MYMAC_001222"/>
<dbReference type="EMBL" id="CP022203">
    <property type="protein sequence ID" value="ATB45637.1"/>
    <property type="molecule type" value="Genomic_DNA"/>
</dbReference>
<evidence type="ECO:0008006" key="3">
    <source>
        <dbReference type="Google" id="ProtNLM"/>
    </source>
</evidence>
<reference evidence="1 2" key="1">
    <citation type="submission" date="2017-06" db="EMBL/GenBank/DDBJ databases">
        <title>Sequencing and comparative analysis of myxobacterial genomes.</title>
        <authorList>
            <person name="Rupp O."/>
            <person name="Goesmann A."/>
            <person name="Sogaard-Andersen L."/>
        </authorList>
    </citation>
    <scope>NUCLEOTIDE SEQUENCE [LARGE SCALE GENOMIC DNA]</scope>
    <source>
        <strain evidence="1 2">DSM 14697</strain>
    </source>
</reference>
<gene>
    <name evidence="1" type="ORF">MYMAC_001222</name>
</gene>
<protein>
    <recommendedName>
        <fullName evidence="3">DUF4177 domain-containing protein</fullName>
    </recommendedName>
</protein>
<dbReference type="InterPro" id="IPR025234">
    <property type="entry name" value="YjzH-like"/>
</dbReference>
<sequence>MYEYHVDAFVPPAAGCGSAESGWSPKRCGDFAQFLNSYAAKGWKLHSSEYRQVTMNKGCGSNTGSWLVCVFERQRPE</sequence>
<dbReference type="AlphaFoldDB" id="A0A250JQ59"/>
<name>A0A250JQ59_9BACT</name>
<evidence type="ECO:0000313" key="2">
    <source>
        <dbReference type="Proteomes" id="UP000217343"/>
    </source>
</evidence>
<organism evidence="1 2">
    <name type="scientific">Corallococcus macrosporus DSM 14697</name>
    <dbReference type="NCBI Taxonomy" id="1189310"/>
    <lineage>
        <taxon>Bacteria</taxon>
        <taxon>Pseudomonadati</taxon>
        <taxon>Myxococcota</taxon>
        <taxon>Myxococcia</taxon>
        <taxon>Myxococcales</taxon>
        <taxon>Cystobacterineae</taxon>
        <taxon>Myxococcaceae</taxon>
        <taxon>Corallococcus</taxon>
    </lineage>
</organism>